<comment type="caution">
    <text evidence="2">The sequence shown here is derived from an EMBL/GenBank/DDBJ whole genome shotgun (WGS) entry which is preliminary data.</text>
</comment>
<feature type="compositionally biased region" description="Polar residues" evidence="1">
    <location>
        <begin position="1435"/>
        <end position="1447"/>
    </location>
</feature>
<protein>
    <submittedName>
        <fullName evidence="2">Uncharacterized protein</fullName>
    </submittedName>
</protein>
<name>A0ABR0DZL7_ZASCE</name>
<proteinExistence type="predicted"/>
<feature type="region of interest" description="Disordered" evidence="1">
    <location>
        <begin position="1"/>
        <end position="206"/>
    </location>
</feature>
<feature type="compositionally biased region" description="Low complexity" evidence="1">
    <location>
        <begin position="114"/>
        <end position="132"/>
    </location>
</feature>
<feature type="compositionally biased region" description="Low complexity" evidence="1">
    <location>
        <begin position="360"/>
        <end position="370"/>
    </location>
</feature>
<accession>A0ABR0DZL7</accession>
<feature type="region of interest" description="Disordered" evidence="1">
    <location>
        <begin position="223"/>
        <end position="646"/>
    </location>
</feature>
<sequence>MPSESFQDSEPPPLSSTSVLPPATNSDNQSCVAADPKTVMAEQSGHNVVSNSQSTSGSPLVDVAATTTTTDDALSGTQPPTNAETTSARPELSKSAAESAPDNSLAGPDATNKAAEPSAGDAAIAAADDASANHVDGRPGAGSDLVNGIRDDASQGDVRDDRSNADVSVDVSINSDTDNSRGDAFEKKDGHHHTRTNSVKKPTTFSKVTATKNFMNKIAPVAPTAPKVGEKPSPVAAAVMQPSSRPRLVAKTGASLASLQSKRTGEGPSGPDASKVWNKNRPVQPPPPKQFTDEELKQQYGIHLATRLQTDEGGKESKWADIDDDEDDWAPETVVWMDGTKSNIAPQDAVPAKDAEPEQKPAATQPAKPAEGTRPTLSLKSSRPEQAMRILKPGVAAIQAKQNEQSPSLTPGTDRPSLKAKSPAPAPAKSPWAPVPKVDSVSPINPPIQQQQQPPVRAPLATQDARAYDQSQPLPAREIAADTFDRSWRDGEGGARELFNSTNGRYEPAPEGRRSSIKPDSAFRKPAVLQRPNAAGPAEPSAAFQSRTSSQMDGSWGRRRGSSVSQGSLPPARRMSTNQRPELAGTPEAPQDMRSPRSARGEPVKPTFAQQSVWDQQMPPQPEDGAEAAAAPPAEAVEPVAPMEDALKVQERVMREKRELAKKRRQEEEEKAEAERRERLKAKLAALEGAGKSKKEREAEAAAAAAAAKEAREKEANAAPAADVKPSQPEPARPAEASASTAASLELQSLPPAPAQTQQKPAVLDDKLPAPFPPKPQAAGLPERPNSNEQKQTSRGPASPKAAGRAPYQQTTQYKAPASSYSSPGDRKPQPAFGRSPNLATDTFSPWPVTGPSSSVWGTSGIGNGTFDSSSAFAPLPMSQQASSLLPPPGMPRGSGTTRISPQGFNQESRSPSLQPQQVAEQQRAFAPPGMETRSDPFAGQARLNGASPAPGIGRQVPHPPGPIGPPSRTQPQSQQQPVQRPDPISAWNNATQSLPAQYAANQAAIQERRAKEMSQPLPPPQAPEASFKETFKKTSAGGTLGGPRRYESTEYTVHDKHGSRTVASHSPAPPSTQTQPSAPFPTNSPMQGPWKPATESAVRIPDGSKNPAHGGSHAPQPPIGTRSVQQAPAAPYQSTANFPTAPLPPAAESKDQSPPPPETDSHPVNQGGDSSHPHVKLPPPQAKVKLPPTSPSSQAAPLQQNSSVLMPQRPSSNWGPPGASRPIVMNEAWQARFNGLFNRTAVQTETPPSPPRTPPKTQGPALAVASSSRAQMDEQSGGATVSLPPSRGGAVADPNNFAVSKPSIDEMFNEELSFGSMPKVRIPRGVHYDTSSYLSTSRSFQFPNSRMQRAVETVSKVPIEFYRHEEGIFVTIRGTRLNNRLCRAPGAPVWPTRNDHQDKKPSGRFNKREKGDKGGYGQGNHSTSEWPTGEGSKKSSYQKPYRQPSNDGAFAEAKDGQSKNNNERRKSTWGKPGRGGRHASAAPSAPVKSG</sequence>
<feature type="region of interest" description="Disordered" evidence="1">
    <location>
        <begin position="1236"/>
        <end position="1290"/>
    </location>
</feature>
<feature type="compositionally biased region" description="Basic and acidic residues" evidence="1">
    <location>
        <begin position="149"/>
        <end position="164"/>
    </location>
</feature>
<feature type="compositionally biased region" description="Polar residues" evidence="1">
    <location>
        <begin position="196"/>
        <end position="206"/>
    </location>
</feature>
<feature type="compositionally biased region" description="Polar residues" evidence="1">
    <location>
        <begin position="400"/>
        <end position="411"/>
    </location>
</feature>
<feature type="compositionally biased region" description="Polar residues" evidence="1">
    <location>
        <begin position="785"/>
        <end position="796"/>
    </location>
</feature>
<feature type="compositionally biased region" description="Polar residues" evidence="1">
    <location>
        <begin position="866"/>
        <end position="884"/>
    </location>
</feature>
<feature type="compositionally biased region" description="Polar residues" evidence="1">
    <location>
        <begin position="75"/>
        <end position="88"/>
    </location>
</feature>
<feature type="compositionally biased region" description="Basic and acidic residues" evidence="1">
    <location>
        <begin position="1394"/>
        <end position="1414"/>
    </location>
</feature>
<feature type="compositionally biased region" description="Low complexity" evidence="1">
    <location>
        <begin position="1064"/>
        <end position="1082"/>
    </location>
</feature>
<feature type="compositionally biased region" description="Basic and acidic residues" evidence="1">
    <location>
        <begin position="309"/>
        <end position="321"/>
    </location>
</feature>
<feature type="compositionally biased region" description="Polar residues" evidence="1">
    <location>
        <begin position="895"/>
        <end position="921"/>
    </location>
</feature>
<gene>
    <name evidence="2" type="ORF">PRZ48_013941</name>
</gene>
<evidence type="ECO:0000313" key="3">
    <source>
        <dbReference type="Proteomes" id="UP001305779"/>
    </source>
</evidence>
<feature type="compositionally biased region" description="Basic and acidic residues" evidence="1">
    <location>
        <begin position="691"/>
        <end position="700"/>
    </location>
</feature>
<feature type="compositionally biased region" description="Low complexity" evidence="1">
    <location>
        <begin position="967"/>
        <end position="984"/>
    </location>
</feature>
<feature type="compositionally biased region" description="Basic and acidic residues" evidence="1">
    <location>
        <begin position="178"/>
        <end position="189"/>
    </location>
</feature>
<feature type="compositionally biased region" description="Polar residues" evidence="1">
    <location>
        <begin position="1266"/>
        <end position="1280"/>
    </location>
</feature>
<feature type="compositionally biased region" description="Basic and acidic residues" evidence="1">
    <location>
        <begin position="1045"/>
        <end position="1059"/>
    </location>
</feature>
<feature type="compositionally biased region" description="Polar residues" evidence="1">
    <location>
        <begin position="1192"/>
        <end position="1215"/>
    </location>
</feature>
<feature type="compositionally biased region" description="Polar residues" evidence="1">
    <location>
        <begin position="808"/>
        <end position="823"/>
    </location>
</feature>
<reference evidence="2 3" key="1">
    <citation type="journal article" date="2023" name="G3 (Bethesda)">
        <title>A chromosome-level genome assembly of Zasmidium syzygii isolated from banana leaves.</title>
        <authorList>
            <person name="van Westerhoven A.C."/>
            <person name="Mehrabi R."/>
            <person name="Talebi R."/>
            <person name="Steentjes M.B.F."/>
            <person name="Corcolon B."/>
            <person name="Chong P.A."/>
            <person name="Kema G.H.J."/>
            <person name="Seidl M.F."/>
        </authorList>
    </citation>
    <scope>NUCLEOTIDE SEQUENCE [LARGE SCALE GENOMIC DNA]</scope>
    <source>
        <strain evidence="2 3">P124</strain>
    </source>
</reference>
<keyword evidence="3" id="KW-1185">Reference proteome</keyword>
<dbReference type="Proteomes" id="UP001305779">
    <property type="component" value="Unassembled WGS sequence"/>
</dbReference>
<evidence type="ECO:0000256" key="1">
    <source>
        <dbReference type="SAM" id="MobiDB-lite"/>
    </source>
</evidence>
<feature type="compositionally biased region" description="Polar residues" evidence="1">
    <location>
        <begin position="1123"/>
        <end position="1139"/>
    </location>
</feature>
<feature type="compositionally biased region" description="Polar residues" evidence="1">
    <location>
        <begin position="44"/>
        <end position="58"/>
    </location>
</feature>
<dbReference type="EMBL" id="JAXOVC010000013">
    <property type="protein sequence ID" value="KAK4494585.1"/>
    <property type="molecule type" value="Genomic_DNA"/>
</dbReference>
<feature type="compositionally biased region" description="Basic and acidic residues" evidence="1">
    <location>
        <begin position="1453"/>
        <end position="1467"/>
    </location>
</feature>
<feature type="compositionally biased region" description="Low complexity" evidence="1">
    <location>
        <begin position="419"/>
        <end position="437"/>
    </location>
</feature>
<feature type="compositionally biased region" description="Low complexity" evidence="1">
    <location>
        <begin position="627"/>
        <end position="644"/>
    </location>
</feature>
<feature type="compositionally biased region" description="Polar residues" evidence="1">
    <location>
        <begin position="987"/>
        <end position="1005"/>
    </location>
</feature>
<feature type="region of interest" description="Disordered" evidence="1">
    <location>
        <begin position="659"/>
        <end position="678"/>
    </location>
</feature>
<feature type="region of interest" description="Disordered" evidence="1">
    <location>
        <begin position="687"/>
        <end position="1224"/>
    </location>
</feature>
<feature type="region of interest" description="Disordered" evidence="1">
    <location>
        <begin position="1385"/>
        <end position="1491"/>
    </location>
</feature>
<feature type="compositionally biased region" description="Basic and acidic residues" evidence="1">
    <location>
        <begin position="479"/>
        <end position="495"/>
    </location>
</feature>
<feature type="compositionally biased region" description="Low complexity" evidence="1">
    <location>
        <begin position="61"/>
        <end position="73"/>
    </location>
</feature>
<feature type="compositionally biased region" description="Low complexity" evidence="1">
    <location>
        <begin position="734"/>
        <end position="762"/>
    </location>
</feature>
<feature type="compositionally biased region" description="Polar residues" evidence="1">
    <location>
        <begin position="543"/>
        <end position="553"/>
    </location>
</feature>
<evidence type="ECO:0000313" key="2">
    <source>
        <dbReference type="EMBL" id="KAK4494585.1"/>
    </source>
</evidence>
<organism evidence="2 3">
    <name type="scientific">Zasmidium cellare</name>
    <name type="common">Wine cellar mold</name>
    <name type="synonym">Racodium cellare</name>
    <dbReference type="NCBI Taxonomy" id="395010"/>
    <lineage>
        <taxon>Eukaryota</taxon>
        <taxon>Fungi</taxon>
        <taxon>Dikarya</taxon>
        <taxon>Ascomycota</taxon>
        <taxon>Pezizomycotina</taxon>
        <taxon>Dothideomycetes</taxon>
        <taxon>Dothideomycetidae</taxon>
        <taxon>Mycosphaerellales</taxon>
        <taxon>Mycosphaerellaceae</taxon>
        <taxon>Zasmidium</taxon>
    </lineage>
</organism>